<evidence type="ECO:0000256" key="10">
    <source>
        <dbReference type="ARBA" id="ARBA00023224"/>
    </source>
</evidence>
<dbReference type="GeneID" id="105907387"/>
<keyword evidence="7 11" id="KW-1015">Disulfide bond</keyword>
<evidence type="ECO:0000313" key="14">
    <source>
        <dbReference type="RefSeq" id="XP_012691163.2"/>
    </source>
</evidence>
<dbReference type="GO" id="GO:0001609">
    <property type="term" value="F:G protein-coupled adenosine receptor activity"/>
    <property type="evidence" value="ECO:0007669"/>
    <property type="project" value="UniProtKB-UniRule"/>
</dbReference>
<dbReference type="PROSITE" id="PS00237">
    <property type="entry name" value="G_PROTEIN_RECEP_F1_1"/>
    <property type="match status" value="1"/>
</dbReference>
<evidence type="ECO:0000256" key="8">
    <source>
        <dbReference type="ARBA" id="ARBA00023170"/>
    </source>
</evidence>
<evidence type="ECO:0000259" key="12">
    <source>
        <dbReference type="PROSITE" id="PS50262"/>
    </source>
</evidence>
<dbReference type="PANTHER" id="PTHR24246:SF54">
    <property type="entry name" value="ADENOSINE RECEPTOR A1-RELATED"/>
    <property type="match status" value="1"/>
</dbReference>
<comment type="subcellular location">
    <subcellularLocation>
        <location evidence="1 11">Cell membrane</location>
        <topology evidence="1 11">Multi-pass membrane protein</topology>
    </subcellularLocation>
</comment>
<keyword evidence="9 11" id="KW-0325">Glycoprotein</keyword>
<evidence type="ECO:0000256" key="3">
    <source>
        <dbReference type="ARBA" id="ARBA00022692"/>
    </source>
</evidence>
<dbReference type="GO" id="GO:0005886">
    <property type="term" value="C:plasma membrane"/>
    <property type="evidence" value="ECO:0007669"/>
    <property type="project" value="UniProtKB-SubCell"/>
</dbReference>
<feature type="transmembrane region" description="Helical" evidence="11">
    <location>
        <begin position="12"/>
        <end position="31"/>
    </location>
</feature>
<evidence type="ECO:0000256" key="1">
    <source>
        <dbReference type="ARBA" id="ARBA00004651"/>
    </source>
</evidence>
<evidence type="ECO:0000256" key="6">
    <source>
        <dbReference type="ARBA" id="ARBA00023136"/>
    </source>
</evidence>
<dbReference type="PANTHER" id="PTHR24246">
    <property type="entry name" value="OLFACTORY RECEPTOR AND ADENOSINE RECEPTOR"/>
    <property type="match status" value="1"/>
</dbReference>
<feature type="transmembrane region" description="Helical" evidence="11">
    <location>
        <begin position="43"/>
        <end position="67"/>
    </location>
</feature>
<dbReference type="PROSITE" id="PS50262">
    <property type="entry name" value="G_PROTEIN_RECEP_F1_2"/>
    <property type="match status" value="1"/>
</dbReference>
<feature type="transmembrane region" description="Helical" evidence="11">
    <location>
        <begin position="122"/>
        <end position="144"/>
    </location>
</feature>
<evidence type="ECO:0000256" key="2">
    <source>
        <dbReference type="ARBA" id="ARBA00022475"/>
    </source>
</evidence>
<dbReference type="InterPro" id="IPR000276">
    <property type="entry name" value="GPCR_Rhodpsn"/>
</dbReference>
<dbReference type="Pfam" id="PF00001">
    <property type="entry name" value="7tm_1"/>
    <property type="match status" value="1"/>
</dbReference>
<keyword evidence="2 11" id="KW-1003">Cell membrane</keyword>
<comment type="similarity">
    <text evidence="11">Belongs to the G-protein coupled receptor 1 family.</text>
</comment>
<evidence type="ECO:0000313" key="13">
    <source>
        <dbReference type="Proteomes" id="UP000515152"/>
    </source>
</evidence>
<feature type="transmembrane region" description="Helical" evidence="11">
    <location>
        <begin position="73"/>
        <end position="101"/>
    </location>
</feature>
<dbReference type="Proteomes" id="UP000515152">
    <property type="component" value="Chromosome 5"/>
</dbReference>
<keyword evidence="6 11" id="KW-0472">Membrane</keyword>
<accession>A0A6P3W6S3</accession>
<feature type="domain" description="G-protein coupled receptors family 1 profile" evidence="12">
    <location>
        <begin position="23"/>
        <end position="278"/>
    </location>
</feature>
<evidence type="ECO:0000256" key="7">
    <source>
        <dbReference type="ARBA" id="ARBA00023157"/>
    </source>
</evidence>
<keyword evidence="4 11" id="KW-1133">Transmembrane helix</keyword>
<dbReference type="KEGG" id="char:105907387"/>
<dbReference type="AlphaFoldDB" id="A0A6P3W6S3"/>
<evidence type="ECO:0000256" key="11">
    <source>
        <dbReference type="RuleBase" id="RU201114"/>
    </source>
</evidence>
<gene>
    <name evidence="14" type="primary">LOC105907387</name>
</gene>
<keyword evidence="13" id="KW-1185">Reference proteome</keyword>
<evidence type="ECO:0000256" key="9">
    <source>
        <dbReference type="ARBA" id="ARBA00023180"/>
    </source>
</evidence>
<dbReference type="InterPro" id="IPR017452">
    <property type="entry name" value="GPCR_Rhodpsn_7TM"/>
</dbReference>
<proteinExistence type="inferred from homology"/>
<feature type="transmembrane region" description="Helical" evidence="11">
    <location>
        <begin position="172"/>
        <end position="199"/>
    </location>
</feature>
<evidence type="ECO:0000256" key="4">
    <source>
        <dbReference type="ARBA" id="ARBA00022989"/>
    </source>
</evidence>
<dbReference type="OrthoDB" id="9445642at2759"/>
<keyword evidence="3 11" id="KW-0812">Transmembrane</keyword>
<sequence>MAPTGELVYTVLEVLIAVACCLGNLMVIWAVCSSGDMRRQPTFCFIVSLAVADFLVGGVAVPLAVLVDGRVRTPFYGCVALCSVVIILTQASVHSLLAIALDRFLRVYIPLRYRRLVTVRRSWGVVVGCWMTACLLGSTPLLGWSKHQPTVSNTTLNSTCPPICRFMDVMSIYYMVFFNFLGCILLPMLCTAVLYTSIFRRIHKQLRNRDAASSDYYQRERSLACSLVLVLVLFALCWLPIHLINIILLWAPSIVPKEVVYAGILLSHANSAINPAVYTFKVPRIQKAYGEIWRRYMPDCGNQGLSSSSPDNTTNLIQMKAIQGGSQNPGA</sequence>
<evidence type="ECO:0000256" key="5">
    <source>
        <dbReference type="ARBA" id="ARBA00023040"/>
    </source>
</evidence>
<dbReference type="GO" id="GO:0045202">
    <property type="term" value="C:synapse"/>
    <property type="evidence" value="ECO:0007669"/>
    <property type="project" value="TreeGrafter"/>
</dbReference>
<reference evidence="14" key="1">
    <citation type="submission" date="2025-08" db="UniProtKB">
        <authorList>
            <consortium name="RefSeq"/>
        </authorList>
    </citation>
    <scope>IDENTIFICATION</scope>
</reference>
<protein>
    <submittedName>
        <fullName evidence="14">Adenosine receptor A1-like</fullName>
    </submittedName>
</protein>
<dbReference type="PRINTS" id="PR00237">
    <property type="entry name" value="GPCRRHODOPSN"/>
</dbReference>
<dbReference type="SUPFAM" id="SSF81321">
    <property type="entry name" value="Family A G protein-coupled receptor-like"/>
    <property type="match status" value="1"/>
</dbReference>
<keyword evidence="10 11" id="KW-0807">Transducer</keyword>
<dbReference type="Gene3D" id="1.20.1070.10">
    <property type="entry name" value="Rhodopsin 7-helix transmembrane proteins"/>
    <property type="match status" value="1"/>
</dbReference>
<dbReference type="InterPro" id="IPR001634">
    <property type="entry name" value="Adenosn_rcpt"/>
</dbReference>
<dbReference type="SMART" id="SM01381">
    <property type="entry name" value="7TM_GPCR_Srsx"/>
    <property type="match status" value="1"/>
</dbReference>
<keyword evidence="8 11" id="KW-0675">Receptor</keyword>
<dbReference type="RefSeq" id="XP_012691163.2">
    <property type="nucleotide sequence ID" value="XM_012835709.2"/>
</dbReference>
<organism evidence="13 14">
    <name type="scientific">Clupea harengus</name>
    <name type="common">Atlantic herring</name>
    <dbReference type="NCBI Taxonomy" id="7950"/>
    <lineage>
        <taxon>Eukaryota</taxon>
        <taxon>Metazoa</taxon>
        <taxon>Chordata</taxon>
        <taxon>Craniata</taxon>
        <taxon>Vertebrata</taxon>
        <taxon>Euteleostomi</taxon>
        <taxon>Actinopterygii</taxon>
        <taxon>Neopterygii</taxon>
        <taxon>Teleostei</taxon>
        <taxon>Clupei</taxon>
        <taxon>Clupeiformes</taxon>
        <taxon>Clupeoidei</taxon>
        <taxon>Clupeidae</taxon>
        <taxon>Clupea</taxon>
    </lineage>
</organism>
<feature type="transmembrane region" description="Helical" evidence="11">
    <location>
        <begin position="227"/>
        <end position="251"/>
    </location>
</feature>
<dbReference type="GO" id="GO:0030425">
    <property type="term" value="C:dendrite"/>
    <property type="evidence" value="ECO:0007669"/>
    <property type="project" value="TreeGrafter"/>
</dbReference>
<dbReference type="PRINTS" id="PR00424">
    <property type="entry name" value="ADENOSINER"/>
</dbReference>
<keyword evidence="5 11" id="KW-0297">G-protein coupled receptor</keyword>
<name>A0A6P3W6S3_CLUHA</name>